<comment type="function">
    <text evidence="10">Involved in beta-(1--&gt;2)glucan export. Transmembrane domains (TMD) form a pore in the inner membrane and the ATP-binding domain (NBD) is responsible for energy generation.</text>
</comment>
<dbReference type="SMART" id="SM00382">
    <property type="entry name" value="AAA"/>
    <property type="match status" value="1"/>
</dbReference>
<keyword evidence="6" id="KW-0547">Nucleotide-binding</keyword>
<comment type="caution">
    <text evidence="14">The sequence shown here is derived from an EMBL/GenBank/DDBJ whole genome shotgun (WGS) entry which is preliminary data.</text>
</comment>
<feature type="domain" description="ABC transmembrane type-1" evidence="13">
    <location>
        <begin position="1"/>
        <end position="278"/>
    </location>
</feature>
<sequence length="563" mass="60471">MLAIASAMINVLYLTGSFYMLEVYDRVIPSRSFPTLVGLSILAIALYGFQAVLDLLRSRMLVRVGRSLGQELSARVYHTISRLALTTRSSGDGLQPMRDLDQIRSFLSGPGPVAFLDLPWLPFYIGICFIFHFWLGVASLVGVIGLIVLTMLTDKFTKEPSRAATGHSIKRNSLAEASRRNSEVLHAMGMTARMAALWDESNIKYLEAQQRVSDIAGGFGAISKVTRMVIQSGMLGVGAFLVIHQEATGGVIIAGSIIGGRALAPIDSVIANWKNFVASRQAWQRLTNLLGLLPTLRKELALSAPVKSFESEMVCVNPPGDRRTVVQDVNFRLEAGSALGIVGPSGGGKSCLARALVGVWTPVRGTVRIDGATLDQWSPEQLGRHIGYLPQDVELLAGTVAQNICRFDPDMDSEKVLAAAKLASVHELVLKLPNGYETDIGENGSALSAGQRQRIALARALYDDPFLVVLDEPNSNLDLEGEEALTRAIFSVRARHGIAIIIAHRPSALAGVDQVMVIAQGRCQAIGPKEEVLAKMMRRPTAAAPAAAPGALRVVNEAPGAAQ</sequence>
<dbReference type="PANTHER" id="PTHR24221:SF248">
    <property type="entry name" value="ABC TRANSPORTER TRANSMEMBRANE REGION"/>
    <property type="match status" value="1"/>
</dbReference>
<comment type="subcellular location">
    <subcellularLocation>
        <location evidence="1">Cell membrane</location>
        <topology evidence="1">Multi-pass membrane protein</topology>
    </subcellularLocation>
</comment>
<evidence type="ECO:0000256" key="5">
    <source>
        <dbReference type="ARBA" id="ARBA00022692"/>
    </source>
</evidence>
<dbReference type="EMBL" id="VKHP01000012">
    <property type="protein sequence ID" value="NEU95285.1"/>
    <property type="molecule type" value="Genomic_DNA"/>
</dbReference>
<evidence type="ECO:0000259" key="12">
    <source>
        <dbReference type="PROSITE" id="PS50893"/>
    </source>
</evidence>
<name>A0A6P1BA79_9BRAD</name>
<keyword evidence="5 11" id="KW-0812">Transmembrane</keyword>
<dbReference type="GO" id="GO:0030253">
    <property type="term" value="P:protein secretion by the type I secretion system"/>
    <property type="evidence" value="ECO:0007669"/>
    <property type="project" value="InterPro"/>
</dbReference>
<evidence type="ECO:0000256" key="6">
    <source>
        <dbReference type="ARBA" id="ARBA00022741"/>
    </source>
</evidence>
<dbReference type="InterPro" id="IPR027417">
    <property type="entry name" value="P-loop_NTPase"/>
</dbReference>
<evidence type="ECO:0000313" key="14">
    <source>
        <dbReference type="EMBL" id="NEU95285.1"/>
    </source>
</evidence>
<evidence type="ECO:0000256" key="3">
    <source>
        <dbReference type="ARBA" id="ARBA00022448"/>
    </source>
</evidence>
<keyword evidence="15" id="KW-1185">Reference proteome</keyword>
<dbReference type="GO" id="GO:0005886">
    <property type="term" value="C:plasma membrane"/>
    <property type="evidence" value="ECO:0007669"/>
    <property type="project" value="UniProtKB-SubCell"/>
</dbReference>
<dbReference type="Gene3D" id="1.20.1560.10">
    <property type="entry name" value="ABC transporter type 1, transmembrane domain"/>
    <property type="match status" value="1"/>
</dbReference>
<evidence type="ECO:0000256" key="11">
    <source>
        <dbReference type="SAM" id="Phobius"/>
    </source>
</evidence>
<evidence type="ECO:0000256" key="1">
    <source>
        <dbReference type="ARBA" id="ARBA00004651"/>
    </source>
</evidence>
<dbReference type="FunFam" id="3.40.50.300:FF:001444">
    <property type="entry name" value="ABC transporter ATP-binding protein"/>
    <property type="match status" value="1"/>
</dbReference>
<dbReference type="SUPFAM" id="SSF52540">
    <property type="entry name" value="P-loop containing nucleoside triphosphate hydrolases"/>
    <property type="match status" value="1"/>
</dbReference>
<keyword evidence="7" id="KW-0067">ATP-binding</keyword>
<evidence type="ECO:0000256" key="9">
    <source>
        <dbReference type="ARBA" id="ARBA00023136"/>
    </source>
</evidence>
<dbReference type="GO" id="GO:0030256">
    <property type="term" value="C:type I protein secretion system complex"/>
    <property type="evidence" value="ECO:0007669"/>
    <property type="project" value="InterPro"/>
</dbReference>
<dbReference type="GO" id="GO:0140359">
    <property type="term" value="F:ABC-type transporter activity"/>
    <property type="evidence" value="ECO:0007669"/>
    <property type="project" value="InterPro"/>
</dbReference>
<keyword evidence="3" id="KW-0813">Transport</keyword>
<dbReference type="PROSITE" id="PS50929">
    <property type="entry name" value="ABC_TM1F"/>
    <property type="match status" value="1"/>
</dbReference>
<feature type="transmembrane region" description="Helical" evidence="11">
    <location>
        <begin position="36"/>
        <end position="53"/>
    </location>
</feature>
<dbReference type="AlphaFoldDB" id="A0A6P1BA79"/>
<evidence type="ECO:0000256" key="8">
    <source>
        <dbReference type="ARBA" id="ARBA00022989"/>
    </source>
</evidence>
<keyword evidence="4" id="KW-1003">Cell membrane</keyword>
<dbReference type="InterPro" id="IPR017871">
    <property type="entry name" value="ABC_transporter-like_CS"/>
</dbReference>
<dbReference type="InterPro" id="IPR039421">
    <property type="entry name" value="Type_1_exporter"/>
</dbReference>
<evidence type="ECO:0000256" key="10">
    <source>
        <dbReference type="ARBA" id="ARBA00024722"/>
    </source>
</evidence>
<dbReference type="InterPro" id="IPR047957">
    <property type="entry name" value="ABC_AprD-like_6TM"/>
</dbReference>
<dbReference type="SUPFAM" id="SSF90123">
    <property type="entry name" value="ABC transporter transmembrane region"/>
    <property type="match status" value="1"/>
</dbReference>
<evidence type="ECO:0000313" key="15">
    <source>
        <dbReference type="Proteomes" id="UP000468531"/>
    </source>
</evidence>
<feature type="transmembrane region" description="Helical" evidence="11">
    <location>
        <begin position="6"/>
        <end position="24"/>
    </location>
</feature>
<dbReference type="InterPro" id="IPR010128">
    <property type="entry name" value="ATPase_T1SS_PrtD-like"/>
</dbReference>
<dbReference type="Pfam" id="PF00664">
    <property type="entry name" value="ABC_membrane"/>
    <property type="match status" value="1"/>
</dbReference>
<dbReference type="InterPro" id="IPR003439">
    <property type="entry name" value="ABC_transporter-like_ATP-bd"/>
</dbReference>
<dbReference type="RefSeq" id="WP_163151343.1">
    <property type="nucleotide sequence ID" value="NZ_VKHP01000012.1"/>
</dbReference>
<dbReference type="Proteomes" id="UP000468531">
    <property type="component" value="Unassembled WGS sequence"/>
</dbReference>
<dbReference type="InterPro" id="IPR036640">
    <property type="entry name" value="ABC1_TM_sf"/>
</dbReference>
<dbReference type="GO" id="GO:0016887">
    <property type="term" value="F:ATP hydrolysis activity"/>
    <property type="evidence" value="ECO:0007669"/>
    <property type="project" value="InterPro"/>
</dbReference>
<comment type="similarity">
    <text evidence="2">Belongs to the ABC transporter superfamily.</text>
</comment>
<dbReference type="InterPro" id="IPR003593">
    <property type="entry name" value="AAA+_ATPase"/>
</dbReference>
<dbReference type="GO" id="GO:0005524">
    <property type="term" value="F:ATP binding"/>
    <property type="evidence" value="ECO:0007669"/>
    <property type="project" value="UniProtKB-KW"/>
</dbReference>
<reference evidence="14 15" key="1">
    <citation type="journal article" date="2020" name="Arch. Microbiol.">
        <title>Bradyrhizobium uaiense sp. nov., a new highly efficient cowpea symbiont.</title>
        <authorList>
            <person name="Cabral Michel D."/>
            <person name="Azarias Guimaraes A."/>
            <person name="Martins da Costa E."/>
            <person name="Soares de Carvalho T."/>
            <person name="Balsanelli E."/>
            <person name="Willems A."/>
            <person name="Maltempi de Souza E."/>
            <person name="de Souza Moreira F.M."/>
        </authorList>
    </citation>
    <scope>NUCLEOTIDE SEQUENCE [LARGE SCALE GENOMIC DNA]</scope>
    <source>
        <strain evidence="14 15">UFLA 03-164</strain>
    </source>
</reference>
<keyword evidence="8 11" id="KW-1133">Transmembrane helix</keyword>
<evidence type="ECO:0000259" key="13">
    <source>
        <dbReference type="PROSITE" id="PS50929"/>
    </source>
</evidence>
<evidence type="ECO:0000256" key="4">
    <source>
        <dbReference type="ARBA" id="ARBA00022475"/>
    </source>
</evidence>
<accession>A0A6P1BA79</accession>
<dbReference type="PANTHER" id="PTHR24221">
    <property type="entry name" value="ATP-BINDING CASSETTE SUB-FAMILY B"/>
    <property type="match status" value="1"/>
</dbReference>
<evidence type="ECO:0000256" key="7">
    <source>
        <dbReference type="ARBA" id="ARBA00022840"/>
    </source>
</evidence>
<proteinExistence type="inferred from homology"/>
<feature type="domain" description="ABC transporter" evidence="12">
    <location>
        <begin position="309"/>
        <end position="545"/>
    </location>
</feature>
<dbReference type="CDD" id="cd18586">
    <property type="entry name" value="ABC_6TM_PrtD_like"/>
    <property type="match status" value="1"/>
</dbReference>
<protein>
    <submittedName>
        <fullName evidence="14">Type I secretion system permease/ATPase</fullName>
    </submittedName>
</protein>
<dbReference type="Pfam" id="PF00005">
    <property type="entry name" value="ABC_tran"/>
    <property type="match status" value="1"/>
</dbReference>
<organism evidence="14 15">
    <name type="scientific">Bradyrhizobium uaiense</name>
    <dbReference type="NCBI Taxonomy" id="2594946"/>
    <lineage>
        <taxon>Bacteria</taxon>
        <taxon>Pseudomonadati</taxon>
        <taxon>Pseudomonadota</taxon>
        <taxon>Alphaproteobacteria</taxon>
        <taxon>Hyphomicrobiales</taxon>
        <taxon>Nitrobacteraceae</taxon>
        <taxon>Bradyrhizobium</taxon>
    </lineage>
</organism>
<feature type="transmembrane region" description="Helical" evidence="11">
    <location>
        <begin position="123"/>
        <end position="152"/>
    </location>
</feature>
<dbReference type="InterPro" id="IPR011527">
    <property type="entry name" value="ABC1_TM_dom"/>
</dbReference>
<dbReference type="PROSITE" id="PS00211">
    <property type="entry name" value="ABC_TRANSPORTER_1"/>
    <property type="match status" value="1"/>
</dbReference>
<dbReference type="GO" id="GO:0034040">
    <property type="term" value="F:ATPase-coupled lipid transmembrane transporter activity"/>
    <property type="evidence" value="ECO:0007669"/>
    <property type="project" value="TreeGrafter"/>
</dbReference>
<evidence type="ECO:0000256" key="2">
    <source>
        <dbReference type="ARBA" id="ARBA00005417"/>
    </source>
</evidence>
<dbReference type="NCBIfam" id="TIGR01842">
    <property type="entry name" value="type_I_sec_PrtD"/>
    <property type="match status" value="1"/>
</dbReference>
<gene>
    <name evidence="14" type="ORF">FNJ47_05435</name>
</gene>
<keyword evidence="9 11" id="KW-0472">Membrane</keyword>
<dbReference type="PROSITE" id="PS50893">
    <property type="entry name" value="ABC_TRANSPORTER_2"/>
    <property type="match status" value="1"/>
</dbReference>
<dbReference type="Gene3D" id="3.40.50.300">
    <property type="entry name" value="P-loop containing nucleotide triphosphate hydrolases"/>
    <property type="match status" value="1"/>
</dbReference>